<evidence type="ECO:0000256" key="1">
    <source>
        <dbReference type="SAM" id="MobiDB-lite"/>
    </source>
</evidence>
<organism evidence="2 3">
    <name type="scientific">Bacillus smithii 7_3_47FAA</name>
    <dbReference type="NCBI Taxonomy" id="665952"/>
    <lineage>
        <taxon>Bacteria</taxon>
        <taxon>Bacillati</taxon>
        <taxon>Bacillota</taxon>
        <taxon>Bacilli</taxon>
        <taxon>Bacillales</taxon>
        <taxon>Bacillaceae</taxon>
        <taxon>Bacillus</taxon>
    </lineage>
</organism>
<dbReference type="PATRIC" id="fig|665952.3.peg.1392"/>
<name>G9QK64_9BACI</name>
<evidence type="ECO:0000313" key="3">
    <source>
        <dbReference type="Proteomes" id="UP000011747"/>
    </source>
</evidence>
<comment type="caution">
    <text evidence="2">The sequence shown here is derived from an EMBL/GenBank/DDBJ whole genome shotgun (WGS) entry which is preliminary data.</text>
</comment>
<gene>
    <name evidence="2" type="ORF">HMPREF1015_01603</name>
</gene>
<feature type="region of interest" description="Disordered" evidence="1">
    <location>
        <begin position="59"/>
        <end position="78"/>
    </location>
</feature>
<keyword evidence="3" id="KW-1185">Reference proteome</keyword>
<sequence>MYRRKYASKNNVVYAEGHALGQKRQFHPGEKAPNNGIYVEVGDTGSNVVNPKQIKLAKGDRFPENSNDERIWTYKRKP</sequence>
<dbReference type="HOGENOM" id="CLU_191991_0_0_9"/>
<dbReference type="Proteomes" id="UP000011747">
    <property type="component" value="Unassembled WGS sequence"/>
</dbReference>
<proteinExistence type="predicted"/>
<dbReference type="Pfam" id="PF14168">
    <property type="entry name" value="YjzC"/>
    <property type="match status" value="1"/>
</dbReference>
<dbReference type="AlphaFoldDB" id="G9QK64"/>
<dbReference type="InterPro" id="IPR025549">
    <property type="entry name" value="YjzC"/>
</dbReference>
<reference evidence="2 3" key="1">
    <citation type="submission" date="2011-09" db="EMBL/GenBank/DDBJ databases">
        <title>The Genome Sequence of Bacillus smithii 7_3_47FAA.</title>
        <authorList>
            <consortium name="The Broad Institute Genome Sequencing Platform"/>
            <person name="Earl A."/>
            <person name="Ward D."/>
            <person name="Feldgarden M."/>
            <person name="Gevers D."/>
            <person name="Daigneault M."/>
            <person name="Strauss J."/>
            <person name="Allen-Vercoe E."/>
            <person name="Young S.K."/>
            <person name="Zeng Q."/>
            <person name="Gargeya S."/>
            <person name="Fitzgerald M."/>
            <person name="Haas B."/>
            <person name="Abouelleil A."/>
            <person name="Alvarado L."/>
            <person name="Arachchi H.M."/>
            <person name="Berlin A."/>
            <person name="Brown A."/>
            <person name="Chapman S.B."/>
            <person name="Chen Z."/>
            <person name="Dunbar C."/>
            <person name="Freedman E."/>
            <person name="Gearin G."/>
            <person name="Goldberg J."/>
            <person name="Griggs A."/>
            <person name="Gujja S."/>
            <person name="Heiman D."/>
            <person name="Howarth C."/>
            <person name="Larson L."/>
            <person name="Lui A."/>
            <person name="MacDonald P.J.P."/>
            <person name="Montmayeur A."/>
            <person name="Murphy C."/>
            <person name="Neiman D."/>
            <person name="Pearson M."/>
            <person name="Priest M."/>
            <person name="Roberts A."/>
            <person name="Saif S."/>
            <person name="Shea T."/>
            <person name="Shenoy N."/>
            <person name="Sisk P."/>
            <person name="Stolte C."/>
            <person name="Sykes S."/>
            <person name="Wortman J."/>
            <person name="Nusbaum C."/>
            <person name="Birren B."/>
        </authorList>
    </citation>
    <scope>NUCLEOTIDE SEQUENCE [LARGE SCALE GENOMIC DNA]</scope>
    <source>
        <strain evidence="2 3">7_3_47FAA</strain>
    </source>
</reference>
<feature type="compositionally biased region" description="Basic and acidic residues" evidence="1">
    <location>
        <begin position="59"/>
        <end position="72"/>
    </location>
</feature>
<evidence type="ECO:0000313" key="2">
    <source>
        <dbReference type="EMBL" id="EHL78426.1"/>
    </source>
</evidence>
<accession>G9QK64</accession>
<protein>
    <recommendedName>
        <fullName evidence="4">YjzC family protein</fullName>
    </recommendedName>
</protein>
<evidence type="ECO:0008006" key="4">
    <source>
        <dbReference type="Google" id="ProtNLM"/>
    </source>
</evidence>
<dbReference type="EMBL" id="ACWF01000069">
    <property type="protein sequence ID" value="EHL78426.1"/>
    <property type="molecule type" value="Genomic_DNA"/>
</dbReference>